<proteinExistence type="predicted"/>
<reference evidence="4" key="1">
    <citation type="journal article" date="2014" name="BMC Genomics">
        <title>The genome sequence of the biocontrol fungus Metarhizium anisopliae and comparative genomics of Metarhizium species.</title>
        <authorList>
            <person name="Pattemore J.A."/>
            <person name="Hane J.K."/>
            <person name="Williams A.H."/>
            <person name="Wilson B.A."/>
            <person name="Stodart B.J."/>
            <person name="Ash G.J."/>
        </authorList>
    </citation>
    <scope>NUCLEOTIDE SEQUENCE [LARGE SCALE GENOMIC DNA]</scope>
    <source>
        <strain evidence="4">BRIP 53293</strain>
    </source>
</reference>
<dbReference type="AlphaFoldDB" id="A0A0D9P0K1"/>
<feature type="domain" description="Peptidase S1" evidence="2">
    <location>
        <begin position="268"/>
        <end position="412"/>
    </location>
</feature>
<gene>
    <name evidence="3" type="ORF">H634G_06538</name>
</gene>
<dbReference type="InterPro" id="IPR051487">
    <property type="entry name" value="Ser/Thr_Proteases_Immune/Dev"/>
</dbReference>
<evidence type="ECO:0000313" key="4">
    <source>
        <dbReference type="Proteomes" id="UP000054544"/>
    </source>
</evidence>
<dbReference type="InterPro" id="IPR001254">
    <property type="entry name" value="Trypsin_dom"/>
</dbReference>
<dbReference type="Gene3D" id="2.40.10.10">
    <property type="entry name" value="Trypsin-like serine proteases"/>
    <property type="match status" value="1"/>
</dbReference>
<dbReference type="EMBL" id="KE384735">
    <property type="protein sequence ID" value="KJK78365.1"/>
    <property type="molecule type" value="Genomic_DNA"/>
</dbReference>
<organism evidence="3 4">
    <name type="scientific">Metarhizium anisopliae BRIP 53293</name>
    <dbReference type="NCBI Taxonomy" id="1291518"/>
    <lineage>
        <taxon>Eukaryota</taxon>
        <taxon>Fungi</taxon>
        <taxon>Dikarya</taxon>
        <taxon>Ascomycota</taxon>
        <taxon>Pezizomycotina</taxon>
        <taxon>Sordariomycetes</taxon>
        <taxon>Hypocreomycetidae</taxon>
        <taxon>Hypocreales</taxon>
        <taxon>Clavicipitaceae</taxon>
        <taxon>Metarhizium</taxon>
    </lineage>
</organism>
<dbReference type="Proteomes" id="UP000054544">
    <property type="component" value="Unassembled WGS sequence"/>
</dbReference>
<evidence type="ECO:0000313" key="3">
    <source>
        <dbReference type="EMBL" id="KJK78365.1"/>
    </source>
</evidence>
<dbReference type="STRING" id="1291518.A0A0D9P0K1"/>
<dbReference type="SUPFAM" id="SSF50494">
    <property type="entry name" value="Trypsin-like serine proteases"/>
    <property type="match status" value="1"/>
</dbReference>
<protein>
    <recommendedName>
        <fullName evidence="2">Peptidase S1 domain-containing protein</fullName>
    </recommendedName>
</protein>
<dbReference type="InterPro" id="IPR009003">
    <property type="entry name" value="Peptidase_S1_PA"/>
</dbReference>
<name>A0A0D9P0K1_METAN</name>
<dbReference type="SMART" id="SM00020">
    <property type="entry name" value="Tryp_SPc"/>
    <property type="match status" value="1"/>
</dbReference>
<dbReference type="Pfam" id="PF00089">
    <property type="entry name" value="Trypsin"/>
    <property type="match status" value="1"/>
</dbReference>
<dbReference type="InterPro" id="IPR043504">
    <property type="entry name" value="Peptidase_S1_PA_chymotrypsin"/>
</dbReference>
<dbReference type="PANTHER" id="PTHR24256">
    <property type="entry name" value="TRYPTASE-RELATED"/>
    <property type="match status" value="1"/>
</dbReference>
<dbReference type="GO" id="GO:0006508">
    <property type="term" value="P:proteolysis"/>
    <property type="evidence" value="ECO:0007669"/>
    <property type="project" value="InterPro"/>
</dbReference>
<keyword evidence="1" id="KW-1015">Disulfide bond</keyword>
<dbReference type="PROSITE" id="PS50240">
    <property type="entry name" value="TRYPSIN_DOM"/>
    <property type="match status" value="1"/>
</dbReference>
<evidence type="ECO:0000259" key="2">
    <source>
        <dbReference type="PROSITE" id="PS50240"/>
    </source>
</evidence>
<dbReference type="GO" id="GO:0004252">
    <property type="term" value="F:serine-type endopeptidase activity"/>
    <property type="evidence" value="ECO:0007669"/>
    <property type="project" value="InterPro"/>
</dbReference>
<evidence type="ECO:0000256" key="1">
    <source>
        <dbReference type="ARBA" id="ARBA00023157"/>
    </source>
</evidence>
<keyword evidence="4" id="KW-1185">Reference proteome</keyword>
<accession>A0A0D9P0K1</accession>
<sequence length="412" mass="46388">MAPKRIVLLISQKLDESVDSFLYRVGTLGGEPSRPPNPRIAPVVGNVWFASHLSVSLVDADAWENADLSLLETFKAARRWEHGGWVSSGSSISGTSNGASSNVGRAGRCEKWNEKSVESIQAIQKLGEVERTDDDISHQVFDPLFKDWEYYPVWWNCQEFAIRLAYLLLKANKEACETLVGLAREFRQQIIERITDARDRNMGLFTRLKAQDVFDRRRFDWWLTNMWKLEMSIPDLEPFHEEFYFPADVLYWVQGIPCKHRCWWYAVNDIGILKLETPVERSDTIDYVALAADGSDPVPNSIAISAGWGYQPDITPWPKQLSKVVMPVRDREVCLKLSPAALSGRTTVICVGGDGKGLCHRDSGGPVIDQETRQLIGVVSFGLGLGRPSCAPENPMVCTRVGSYISFIKKYL</sequence>